<dbReference type="HOGENOM" id="CLU_1551868_0_0_2"/>
<dbReference type="GeneID" id="8828928"/>
<name>D3T293_NATMM</name>
<dbReference type="OrthoDB" id="183473at2157"/>
<evidence type="ECO:0000313" key="2">
    <source>
        <dbReference type="EMBL" id="ELY26514.1"/>
    </source>
</evidence>
<dbReference type="AlphaFoldDB" id="D3T293"/>
<dbReference type="Proteomes" id="UP000001879">
    <property type="component" value="Plasmid pNMAG02"/>
</dbReference>
<reference evidence="1" key="4">
    <citation type="submission" date="2016-09" db="EMBL/GenBank/DDBJ databases">
        <authorList>
            <person name="Pfeiffer F."/>
        </authorList>
    </citation>
    <scope>NUCLEOTIDE SEQUENCE</scope>
    <source>
        <strain evidence="1">ATCC 43099</strain>
        <plasmid evidence="1">pNMAG02</plasmid>
    </source>
</reference>
<sequence length="171" mass="18621">MVPRRLLLLGGALVLASFIVALAIGVGTPEPTVTLENQDNETHYVTAHTVPDEDAAGYLNFEVTTDDGERQLATYEDLVWAGYYQNVTLVDDGVNTQTFVVEPGETKHGFVDGWSSEDVTVYVNERGSQREHVTSRTISCGSRGQSHSFTLQESGSGGSYSCAGGFRWLLR</sequence>
<dbReference type="KEGG" id="nmg:Nmag_4194"/>
<dbReference type="eggNOG" id="arCOG10189">
    <property type="taxonomic scope" value="Archaea"/>
</dbReference>
<reference evidence="1 3" key="2">
    <citation type="journal article" date="2012" name="BMC Genomics">
        <title>A comparative genomics perspective on the genetic content of the alkaliphilic haloarchaeon Natrialba magadii ATCC 43099T.</title>
        <authorList>
            <person name="Siddaramappa S."/>
            <person name="Challacombe J.F."/>
            <person name="Decastro R.E."/>
            <person name="Pfeiffer F."/>
            <person name="Sastre D.E."/>
            <person name="Gimenez M.I."/>
            <person name="Paggi R.A."/>
            <person name="Detter J.C."/>
            <person name="Davenport K.W."/>
            <person name="Goodwin L.A."/>
            <person name="Kyrpides N."/>
            <person name="Tapia R."/>
            <person name="Pitluck S."/>
            <person name="Lucas S."/>
            <person name="Woyke T."/>
            <person name="Maupin-Furlow J.A."/>
        </authorList>
    </citation>
    <scope>NUCLEOTIDE SEQUENCE [LARGE SCALE GENOMIC DNA]</scope>
    <source>
        <strain evidence="1">ATCC 43099</strain>
        <strain evidence="3">ATCC 43099 / DSM 3394 / CCM 3739 / CIP 104546 / IAM 13178 / JCM 8861 / NBRC 102185 / NCIMB 2190 / MS3</strain>
    </source>
</reference>
<proteinExistence type="predicted"/>
<dbReference type="InterPro" id="IPR058994">
    <property type="entry name" value="Ig-containing_halobact"/>
</dbReference>
<dbReference type="EMBL" id="AOHS01000051">
    <property type="protein sequence ID" value="ELY26514.1"/>
    <property type="molecule type" value="Genomic_DNA"/>
</dbReference>
<dbReference type="EMBL" id="CP001934">
    <property type="protein sequence ID" value="ADD07702.1"/>
    <property type="molecule type" value="Genomic_DNA"/>
</dbReference>
<reference evidence="2 4" key="3">
    <citation type="journal article" date="2014" name="PLoS Genet.">
        <title>Phylogenetically driven sequencing of extremely halophilic archaea reveals strategies for static and dynamic osmo-response.</title>
        <authorList>
            <person name="Becker E.A."/>
            <person name="Seitzer P.M."/>
            <person name="Tritt A."/>
            <person name="Larsen D."/>
            <person name="Krusor M."/>
            <person name="Yao A.I."/>
            <person name="Wu D."/>
            <person name="Madern D."/>
            <person name="Eisen J.A."/>
            <person name="Darling A.E."/>
            <person name="Facciotti M.T."/>
        </authorList>
    </citation>
    <scope>NUCLEOTIDE SEQUENCE [LARGE SCALE GENOMIC DNA]</scope>
    <source>
        <strain evidence="4">ATCC 43099 / DSM 3394 / CCM 3739 / CIP 104546 / IAM 13178 / JCM 8861 / NBRC 102185 / NCIMB 2190 / MS3</strain>
        <strain evidence="2">MS-3</strain>
    </source>
</reference>
<keyword evidence="3" id="KW-1185">Reference proteome</keyword>
<geneLocation type="plasmid" evidence="1 3">
    <name>pNMAG02</name>
</geneLocation>
<dbReference type="Proteomes" id="UP000011543">
    <property type="component" value="Unassembled WGS sequence"/>
</dbReference>
<evidence type="ECO:0000313" key="3">
    <source>
        <dbReference type="Proteomes" id="UP000001879"/>
    </source>
</evidence>
<organism evidence="1 3">
    <name type="scientific">Natrialba magadii (strain ATCC 43099 / DSM 3394 / CCM 3739 / CIP 104546 / IAM 13178 / JCM 8861 / NBRC 102185 / NCIMB 2190 / MS3)</name>
    <name type="common">Natronobacterium magadii</name>
    <dbReference type="NCBI Taxonomy" id="547559"/>
    <lineage>
        <taxon>Archaea</taxon>
        <taxon>Methanobacteriati</taxon>
        <taxon>Methanobacteriota</taxon>
        <taxon>Stenosarchaea group</taxon>
        <taxon>Halobacteria</taxon>
        <taxon>Halobacteriales</taxon>
        <taxon>Natrialbaceae</taxon>
        <taxon>Natrialba</taxon>
    </lineage>
</organism>
<gene>
    <name evidence="1" type="ordered locus">Nmag_4194</name>
    <name evidence="2" type="ORF">C500_15165</name>
</gene>
<evidence type="ECO:0000313" key="1">
    <source>
        <dbReference type="EMBL" id="ADD07702.1"/>
    </source>
</evidence>
<dbReference type="PaxDb" id="547559-Nmag_4194"/>
<keyword evidence="1" id="KW-0614">Plasmid</keyword>
<dbReference type="Pfam" id="PF26515">
    <property type="entry name" value="Ig_halo_2"/>
    <property type="match status" value="1"/>
</dbReference>
<dbReference type="RefSeq" id="WP_004216250.1">
    <property type="nucleotide sequence ID" value="NC_013924.1"/>
</dbReference>
<evidence type="ECO:0000313" key="4">
    <source>
        <dbReference type="Proteomes" id="UP000011543"/>
    </source>
</evidence>
<protein>
    <submittedName>
        <fullName evidence="1">Uncharacterized protein</fullName>
    </submittedName>
</protein>
<accession>D3T293</accession>
<reference evidence="3" key="1">
    <citation type="submission" date="2010-02" db="EMBL/GenBank/DDBJ databases">
        <title>Complete sequence of plasmid 2 of Natrialba magadii ATCC 43099.</title>
        <authorList>
            <consortium name="US DOE Joint Genome Institute"/>
            <person name="Lucas S."/>
            <person name="Copeland A."/>
            <person name="Lapidus A."/>
            <person name="Cheng J.-F."/>
            <person name="Bruce D."/>
            <person name="Goodwin L."/>
            <person name="Pitluck S."/>
            <person name="Davenport K."/>
            <person name="Saunders E."/>
            <person name="Detter J.C."/>
            <person name="Han C."/>
            <person name="Tapia R."/>
            <person name="Land M."/>
            <person name="Hauser L."/>
            <person name="Kyrpides N."/>
            <person name="Mikhailova N."/>
            <person name="De Castro R.E."/>
            <person name="Maupin-Furlow J.A."/>
            <person name="Woyke T."/>
        </authorList>
    </citation>
    <scope>NUCLEOTIDE SEQUENCE [LARGE SCALE GENOMIC DNA]</scope>
    <source>
        <strain evidence="3">ATCC 43099 / DSM 3394 / CCM 3739 / CIP 104546 / IAM 13178 / JCM 8861 / NBRC 102185 / NCIMB 2190 / MS3</strain>
        <plasmid evidence="3">pNMAG02</plasmid>
    </source>
</reference>